<dbReference type="InterPro" id="IPR003362">
    <property type="entry name" value="Bact_transf"/>
</dbReference>
<dbReference type="AlphaFoldDB" id="A0A3R8JTT2"/>
<dbReference type="GO" id="GO:0016780">
    <property type="term" value="F:phosphotransferase activity, for other substituted phosphate groups"/>
    <property type="evidence" value="ECO:0007669"/>
    <property type="project" value="TreeGrafter"/>
</dbReference>
<protein>
    <submittedName>
        <fullName evidence="4">Sugar transferase</fullName>
    </submittedName>
</protein>
<evidence type="ECO:0000313" key="4">
    <source>
        <dbReference type="EMBL" id="RRK35353.1"/>
    </source>
</evidence>
<keyword evidence="2" id="KW-1133">Transmembrane helix</keyword>
<evidence type="ECO:0000256" key="2">
    <source>
        <dbReference type="SAM" id="Phobius"/>
    </source>
</evidence>
<organism evidence="4 5">
    <name type="scientific">Schaedlerella arabinosiphila</name>
    <dbReference type="NCBI Taxonomy" id="2044587"/>
    <lineage>
        <taxon>Bacteria</taxon>
        <taxon>Bacillati</taxon>
        <taxon>Bacillota</taxon>
        <taxon>Clostridia</taxon>
        <taxon>Lachnospirales</taxon>
        <taxon>Lachnospiraceae</taxon>
        <taxon>Schaedlerella</taxon>
    </lineage>
</organism>
<reference evidence="4" key="1">
    <citation type="submission" date="2018-10" db="EMBL/GenBank/DDBJ databases">
        <title>Schaedlerella arabinophila gen. nov. sp. nov., isolated from the mouse intestinal tract and comparative analysis with the genome of the closely related altered Schaedler flora strain ASF502.</title>
        <authorList>
            <person name="Miyake S."/>
            <person name="Soh M."/>
            <person name="Seedorf H."/>
        </authorList>
    </citation>
    <scope>NUCLEOTIDE SEQUENCE [LARGE SCALE GENOMIC DNA]</scope>
    <source>
        <strain evidence="4">DSM 106076</strain>
    </source>
</reference>
<keyword evidence="4" id="KW-0808">Transferase</keyword>
<evidence type="ECO:0000256" key="1">
    <source>
        <dbReference type="ARBA" id="ARBA00006464"/>
    </source>
</evidence>
<dbReference type="PANTHER" id="PTHR30576:SF0">
    <property type="entry name" value="UNDECAPRENYL-PHOSPHATE N-ACETYLGALACTOSAMINYL 1-PHOSPHATE TRANSFERASE-RELATED"/>
    <property type="match status" value="1"/>
</dbReference>
<evidence type="ECO:0000259" key="3">
    <source>
        <dbReference type="Pfam" id="PF02397"/>
    </source>
</evidence>
<dbReference type="Proteomes" id="UP000274920">
    <property type="component" value="Unassembled WGS sequence"/>
</dbReference>
<accession>A0A3R8JTT2</accession>
<feature type="domain" description="Bacterial sugar transferase" evidence="3">
    <location>
        <begin position="43"/>
        <end position="222"/>
    </location>
</feature>
<comment type="similarity">
    <text evidence="1">Belongs to the bacterial sugar transferase family.</text>
</comment>
<dbReference type="Pfam" id="PF02397">
    <property type="entry name" value="Bac_transf"/>
    <property type="match status" value="1"/>
</dbReference>
<dbReference type="PANTHER" id="PTHR30576">
    <property type="entry name" value="COLANIC BIOSYNTHESIS UDP-GLUCOSE LIPID CARRIER TRANSFERASE"/>
    <property type="match status" value="1"/>
</dbReference>
<name>A0A3R8JTT2_9FIRM</name>
<keyword evidence="2" id="KW-0472">Membrane</keyword>
<dbReference type="EMBL" id="RHJS01000002">
    <property type="protein sequence ID" value="RRK35353.1"/>
    <property type="molecule type" value="Genomic_DNA"/>
</dbReference>
<keyword evidence="5" id="KW-1185">Reference proteome</keyword>
<gene>
    <name evidence="4" type="ORF">EBB54_14180</name>
</gene>
<keyword evidence="2" id="KW-0812">Transmembrane</keyword>
<comment type="caution">
    <text evidence="4">The sequence shown here is derived from an EMBL/GenBank/DDBJ whole genome shotgun (WGS) entry which is preliminary data.</text>
</comment>
<sequence>MEGKKVVFIEDSNDKENADGARGHLEAVGISRYKAGIYEKCVKRVLDVILSGLGLIVLSPAFLVIVISIKVDDPGPVLFTQKRVGKNKKYFKLHKFRSMKMATPHDVPTHMLDNPDQYITKVGTFMRRTSIDEIPQVFDIFVGNMSIIGPRPALWNQDVLIAERDKYNANDVKPGLTGWAQINGRDELEIPDKARLDGDYVKKISFLFDVKCFIGTIISVIKHDGIVEGGTGEIHKKEQK</sequence>
<feature type="transmembrane region" description="Helical" evidence="2">
    <location>
        <begin position="48"/>
        <end position="69"/>
    </location>
</feature>
<proteinExistence type="inferred from homology"/>
<evidence type="ECO:0000313" key="5">
    <source>
        <dbReference type="Proteomes" id="UP000274920"/>
    </source>
</evidence>